<organism evidence="2 3">
    <name type="scientific">Candidatus Desulfatibia profunda</name>
    <dbReference type="NCBI Taxonomy" id="2841695"/>
    <lineage>
        <taxon>Bacteria</taxon>
        <taxon>Pseudomonadati</taxon>
        <taxon>Thermodesulfobacteriota</taxon>
        <taxon>Desulfobacteria</taxon>
        <taxon>Desulfobacterales</taxon>
        <taxon>Desulfobacterales incertae sedis</taxon>
        <taxon>Candidatus Desulfatibia</taxon>
    </lineage>
</organism>
<proteinExistence type="inferred from homology"/>
<dbReference type="GO" id="GO:0030973">
    <property type="term" value="F:molybdate ion binding"/>
    <property type="evidence" value="ECO:0007669"/>
    <property type="project" value="TreeGrafter"/>
</dbReference>
<dbReference type="Proteomes" id="UP000603434">
    <property type="component" value="Unassembled WGS sequence"/>
</dbReference>
<sequence length="305" mass="33947">MSIDLKGEVIIFHAGSLARPLEAMADSFRVQHPGILLVRRAGGSAELARLIALRKMPVDIFASADYMVIDEILMPVHAGWNMWFAANQMVLCYIEKSRYAAEVGPENWYHILTRPHVAWGHTDPHLDPCGYRSLMVMQLAEVHYQQSGLYRNLLASRPRDKVMPNAAELIARLQEGALDYAWEYLSVAMQHGLKYVDLPQEINLGNPGLDWFYRRAKVEVSGAQSGTSVVKVGQSCTYGVTMITDGPNPRSAEAFLSYLLDKEGGFQILRQMGLPPMEPPLVAATAMKAKLPAALRERVKVVGQE</sequence>
<accession>A0A8J6TNI6</accession>
<evidence type="ECO:0000313" key="3">
    <source>
        <dbReference type="Proteomes" id="UP000603434"/>
    </source>
</evidence>
<comment type="similarity">
    <text evidence="1">Belongs to the bacterial solute-binding protein 1 family. WtpA subfamily.</text>
</comment>
<evidence type="ECO:0000256" key="1">
    <source>
        <dbReference type="ARBA" id="ARBA00009438"/>
    </source>
</evidence>
<name>A0A8J6TNI6_9BACT</name>
<dbReference type="EMBL" id="JACNJH010000214">
    <property type="protein sequence ID" value="MBC8362738.1"/>
    <property type="molecule type" value="Genomic_DNA"/>
</dbReference>
<dbReference type="InterPro" id="IPR050682">
    <property type="entry name" value="ModA/WtpA"/>
</dbReference>
<dbReference type="CDD" id="cd13540">
    <property type="entry name" value="PBP2_ModA_WtpA"/>
    <property type="match status" value="1"/>
</dbReference>
<dbReference type="SUPFAM" id="SSF53850">
    <property type="entry name" value="Periplasmic binding protein-like II"/>
    <property type="match status" value="1"/>
</dbReference>
<dbReference type="PANTHER" id="PTHR30632">
    <property type="entry name" value="MOLYBDATE-BINDING PERIPLASMIC PROTEIN"/>
    <property type="match status" value="1"/>
</dbReference>
<evidence type="ECO:0000313" key="2">
    <source>
        <dbReference type="EMBL" id="MBC8362738.1"/>
    </source>
</evidence>
<reference evidence="2 3" key="1">
    <citation type="submission" date="2020-08" db="EMBL/GenBank/DDBJ databases">
        <title>Bridging the membrane lipid divide: bacteria of the FCB group superphylum have the potential to synthesize archaeal ether lipids.</title>
        <authorList>
            <person name="Villanueva L."/>
            <person name="Von Meijenfeldt F.A.B."/>
            <person name="Westbye A.B."/>
            <person name="Yadav S."/>
            <person name="Hopmans E.C."/>
            <person name="Dutilh B.E."/>
            <person name="Sinninghe Damste J.S."/>
        </authorList>
    </citation>
    <scope>NUCLEOTIDE SEQUENCE [LARGE SCALE GENOMIC DNA]</scope>
    <source>
        <strain evidence="2">NIOZ-UU30</strain>
    </source>
</reference>
<protein>
    <submittedName>
        <fullName evidence="2">Substrate-binding domain-containing protein</fullName>
    </submittedName>
</protein>
<dbReference type="PANTHER" id="PTHR30632:SF16">
    <property type="entry name" value="MOLYBDATE_TUNGSTATE-BINDING PROTEIN WTPA"/>
    <property type="match status" value="1"/>
</dbReference>
<dbReference type="Gene3D" id="3.40.190.10">
    <property type="entry name" value="Periplasmic binding protein-like II"/>
    <property type="match status" value="2"/>
</dbReference>
<dbReference type="GO" id="GO:0015689">
    <property type="term" value="P:molybdate ion transport"/>
    <property type="evidence" value="ECO:0007669"/>
    <property type="project" value="TreeGrafter"/>
</dbReference>
<comment type="caution">
    <text evidence="2">The sequence shown here is derived from an EMBL/GenBank/DDBJ whole genome shotgun (WGS) entry which is preliminary data.</text>
</comment>
<dbReference type="AlphaFoldDB" id="A0A8J6TNI6"/>
<dbReference type="Pfam" id="PF13531">
    <property type="entry name" value="SBP_bac_11"/>
    <property type="match status" value="1"/>
</dbReference>
<gene>
    <name evidence="2" type="ORF">H8E23_15240</name>
</gene>